<gene>
    <name evidence="11" type="ORF">UA45_12450</name>
</gene>
<dbReference type="InterPro" id="IPR013785">
    <property type="entry name" value="Aldolase_TIM"/>
</dbReference>
<dbReference type="InterPro" id="IPR001731">
    <property type="entry name" value="ALAD"/>
</dbReference>
<dbReference type="InterPro" id="IPR030656">
    <property type="entry name" value="ALAD_AS"/>
</dbReference>
<dbReference type="GO" id="GO:0006782">
    <property type="term" value="P:protoporphyrinogen IX biosynthetic process"/>
    <property type="evidence" value="ECO:0007669"/>
    <property type="project" value="UniProtKB-UniPathway"/>
</dbReference>
<evidence type="ECO:0000256" key="9">
    <source>
        <dbReference type="RuleBase" id="RU000515"/>
    </source>
</evidence>
<name>A0A0D8L6S7_MORMO</name>
<reference evidence="11 12" key="1">
    <citation type="submission" date="2015-02" db="EMBL/GenBank/DDBJ databases">
        <title>Whole genome shotgun sequencing of cultured foodborne pathogen.</title>
        <authorList>
            <person name="Timme R."/>
            <person name="Allard M.W."/>
            <person name="Strain E."/>
            <person name="Evans P.S."/>
            <person name="Brown E."/>
        </authorList>
    </citation>
    <scope>NUCLEOTIDE SEQUENCE [LARGE SCALE GENOMIC DNA]</scope>
    <source>
        <strain evidence="11 12">GCSL-TSO-24</strain>
    </source>
</reference>
<dbReference type="PATRIC" id="fig|582.24.peg.3911"/>
<evidence type="ECO:0000313" key="11">
    <source>
        <dbReference type="EMBL" id="KJF77469.1"/>
    </source>
</evidence>
<organism evidence="11 12">
    <name type="scientific">Morganella morganii</name>
    <name type="common">Proteus morganii</name>
    <dbReference type="NCBI Taxonomy" id="582"/>
    <lineage>
        <taxon>Bacteria</taxon>
        <taxon>Pseudomonadati</taxon>
        <taxon>Pseudomonadota</taxon>
        <taxon>Gammaproteobacteria</taxon>
        <taxon>Enterobacterales</taxon>
        <taxon>Morganellaceae</taxon>
        <taxon>Morganella</taxon>
    </lineage>
</organism>
<dbReference type="PANTHER" id="PTHR11458">
    <property type="entry name" value="DELTA-AMINOLEVULINIC ACID DEHYDRATASE"/>
    <property type="match status" value="1"/>
</dbReference>
<dbReference type="Pfam" id="PF00490">
    <property type="entry name" value="ALAD"/>
    <property type="match status" value="1"/>
</dbReference>
<keyword evidence="5" id="KW-0350">Heme biosynthesis</keyword>
<evidence type="ECO:0000256" key="5">
    <source>
        <dbReference type="ARBA" id="ARBA00023133"/>
    </source>
</evidence>
<dbReference type="EMBL" id="JZSH01000139">
    <property type="protein sequence ID" value="KJF77469.1"/>
    <property type="molecule type" value="Genomic_DNA"/>
</dbReference>
<accession>A0A0D8L6S7</accession>
<evidence type="ECO:0000256" key="4">
    <source>
        <dbReference type="ARBA" id="ARBA00020771"/>
    </source>
</evidence>
<comment type="pathway">
    <text evidence="1">Porphyrin-containing compound metabolism; protoporphyrin-IX biosynthesis; coproporphyrinogen-III from 5-aminolevulinate: step 1/4.</text>
</comment>
<evidence type="ECO:0000256" key="2">
    <source>
        <dbReference type="ARBA" id="ARBA00008055"/>
    </source>
</evidence>
<dbReference type="SMART" id="SM01004">
    <property type="entry name" value="ALAD"/>
    <property type="match status" value="1"/>
</dbReference>
<dbReference type="AlphaFoldDB" id="A0A0D8L6S7"/>
<dbReference type="UniPathway" id="UPA00251">
    <property type="reaction ID" value="UER00318"/>
</dbReference>
<dbReference type="EC" id="4.2.1.24" evidence="3 9"/>
<evidence type="ECO:0000256" key="7">
    <source>
        <dbReference type="ARBA" id="ARBA00023244"/>
    </source>
</evidence>
<dbReference type="PROSITE" id="PS00169">
    <property type="entry name" value="D_ALA_DEHYDRATASE"/>
    <property type="match status" value="1"/>
</dbReference>
<dbReference type="Gene3D" id="3.20.20.70">
    <property type="entry name" value="Aldolase class I"/>
    <property type="match status" value="1"/>
</dbReference>
<comment type="subunit">
    <text evidence="9">Homooctamer.</text>
</comment>
<comment type="similarity">
    <text evidence="2 10">Belongs to the ALAD family.</text>
</comment>
<evidence type="ECO:0000256" key="3">
    <source>
        <dbReference type="ARBA" id="ARBA00012053"/>
    </source>
</evidence>
<comment type="caution">
    <text evidence="11">The sequence shown here is derived from an EMBL/GenBank/DDBJ whole genome shotgun (WGS) entry which is preliminary data.</text>
</comment>
<proteinExistence type="inferred from homology"/>
<dbReference type="PANTHER" id="PTHR11458:SF1">
    <property type="entry name" value="DELTA-AMINOLEVULINIC ACID DEHYDRATASE"/>
    <property type="match status" value="1"/>
</dbReference>
<comment type="catalytic activity">
    <reaction evidence="8 9">
        <text>2 5-aminolevulinate = porphobilinogen + 2 H2O + H(+)</text>
        <dbReference type="Rhea" id="RHEA:24064"/>
        <dbReference type="ChEBI" id="CHEBI:15377"/>
        <dbReference type="ChEBI" id="CHEBI:15378"/>
        <dbReference type="ChEBI" id="CHEBI:58126"/>
        <dbReference type="ChEBI" id="CHEBI:356416"/>
        <dbReference type="EC" id="4.2.1.24"/>
    </reaction>
</comment>
<protein>
    <recommendedName>
        <fullName evidence="4 9">Delta-aminolevulinic acid dehydratase</fullName>
        <ecNumber evidence="3 9">4.2.1.24</ecNumber>
    </recommendedName>
</protein>
<dbReference type="GO" id="GO:0005829">
    <property type="term" value="C:cytosol"/>
    <property type="evidence" value="ECO:0007669"/>
    <property type="project" value="TreeGrafter"/>
</dbReference>
<sequence>AGFHQTGIVSYSTKFASALYGPFRDAAGSCLKGDRKTYQMDPMNRREAIRESLIDEQEGADMLMVKPAGAYLDILRDVRERSNLPLAAYQVSGEYAMIKLAAQAGAIDETRVALETLGSIKRAGADLIFSYFALSLAENKILS</sequence>
<dbReference type="PRINTS" id="PR00144">
    <property type="entry name" value="DALDHYDRTASE"/>
</dbReference>
<evidence type="ECO:0000256" key="10">
    <source>
        <dbReference type="RuleBase" id="RU004161"/>
    </source>
</evidence>
<dbReference type="Proteomes" id="UP000032582">
    <property type="component" value="Unassembled WGS sequence"/>
</dbReference>
<dbReference type="GO" id="GO:0008270">
    <property type="term" value="F:zinc ion binding"/>
    <property type="evidence" value="ECO:0007669"/>
    <property type="project" value="TreeGrafter"/>
</dbReference>
<dbReference type="GO" id="GO:0004655">
    <property type="term" value="F:porphobilinogen synthase activity"/>
    <property type="evidence" value="ECO:0007669"/>
    <property type="project" value="UniProtKB-EC"/>
</dbReference>
<evidence type="ECO:0000256" key="8">
    <source>
        <dbReference type="ARBA" id="ARBA00047651"/>
    </source>
</evidence>
<evidence type="ECO:0000256" key="1">
    <source>
        <dbReference type="ARBA" id="ARBA00004694"/>
    </source>
</evidence>
<feature type="non-terminal residue" evidence="11">
    <location>
        <position position="1"/>
    </location>
</feature>
<evidence type="ECO:0000256" key="6">
    <source>
        <dbReference type="ARBA" id="ARBA00023239"/>
    </source>
</evidence>
<keyword evidence="7 9" id="KW-0627">Porphyrin biosynthesis</keyword>
<keyword evidence="6 9" id="KW-0456">Lyase</keyword>
<dbReference type="SUPFAM" id="SSF51569">
    <property type="entry name" value="Aldolase"/>
    <property type="match status" value="1"/>
</dbReference>
<evidence type="ECO:0000313" key="12">
    <source>
        <dbReference type="Proteomes" id="UP000032582"/>
    </source>
</evidence>